<feature type="domain" description="Heterokaryon incompatibility" evidence="1">
    <location>
        <begin position="110"/>
        <end position="255"/>
    </location>
</feature>
<evidence type="ECO:0000313" key="3">
    <source>
        <dbReference type="Proteomes" id="UP000240883"/>
    </source>
</evidence>
<sequence>MLSLWLYDPSQRGDLRVRVSSVDGVEMEIEMHYPEGVAYPGDAIPVKPLTTGDTSSDISLRRVRNWIQECLSQHKCSSWDTVTPPLPTRVLDISSDLVYLALGGGRREPYACLSHQWGSEHPLRTTKSNLDCFETYIDWDDLSKVYQDAITFLRRLGIDYLWIDSLCIVSDDEQDCDREVLNMPSIYKNTFITLAATSARGGSMGMFSQTPVYIDNSSSSSSSSSVHFRHPLHHFHHYASPALFPLLDRGWVYQERLLSPRVLHFCPEELAWECRSSSHCECHAAAHLAPSSAQPKIRHEKAIRTPEAGLAAERWRAVVAEYTALKLTRRADRLVALAGVAEDFAAHQQKAYVFGLWRESLVLDLLWRCVEYPQRGGGVGRAPSWSWACRDGPIVYEPSLGSVQHQFAWPVQSAASSGGVAPCAEVIEIKGPVVELPAQLGRFPKRHDFATAFYSDVDGLQETLGREKLFGLLLVRFGDAEYSLVLRRVDRGKETFERAGLLIVYFSGDHADETSSVMEHWQQSESGIGYDAANESNVLII</sequence>
<proteinExistence type="predicted"/>
<gene>
    <name evidence="2" type="ORF">BS50DRAFT_580881</name>
</gene>
<dbReference type="InterPro" id="IPR010730">
    <property type="entry name" value="HET"/>
</dbReference>
<name>A0A2T2P8Q2_CORCC</name>
<dbReference type="STRING" id="1448308.A0A2T2P8Q2"/>
<dbReference type="Proteomes" id="UP000240883">
    <property type="component" value="Unassembled WGS sequence"/>
</dbReference>
<accession>A0A2T2P8Q2</accession>
<dbReference type="Pfam" id="PF06985">
    <property type="entry name" value="HET"/>
    <property type="match status" value="1"/>
</dbReference>
<protein>
    <submittedName>
        <fullName evidence="2">HET-domain-containing protein</fullName>
    </submittedName>
</protein>
<dbReference type="OrthoDB" id="3486565at2759"/>
<dbReference type="EMBL" id="KZ678128">
    <property type="protein sequence ID" value="PSN74029.1"/>
    <property type="molecule type" value="Genomic_DNA"/>
</dbReference>
<dbReference type="AlphaFoldDB" id="A0A2T2P8Q2"/>
<evidence type="ECO:0000313" key="2">
    <source>
        <dbReference type="EMBL" id="PSN74029.1"/>
    </source>
</evidence>
<dbReference type="PANTHER" id="PTHR33112">
    <property type="entry name" value="DOMAIN PROTEIN, PUTATIVE-RELATED"/>
    <property type="match status" value="1"/>
</dbReference>
<keyword evidence="3" id="KW-1185">Reference proteome</keyword>
<dbReference type="PANTHER" id="PTHR33112:SF9">
    <property type="entry name" value="HETEROKARYON INCOMPATIBILITY DOMAIN-CONTAINING PROTEIN"/>
    <property type="match status" value="1"/>
</dbReference>
<reference evidence="2 3" key="1">
    <citation type="journal article" date="2018" name="Front. Microbiol.">
        <title>Genome-Wide Analysis of Corynespora cassiicola Leaf Fall Disease Putative Effectors.</title>
        <authorList>
            <person name="Lopez D."/>
            <person name="Ribeiro S."/>
            <person name="Label P."/>
            <person name="Fumanal B."/>
            <person name="Venisse J.S."/>
            <person name="Kohler A."/>
            <person name="de Oliveira R.R."/>
            <person name="Labutti K."/>
            <person name="Lipzen A."/>
            <person name="Lail K."/>
            <person name="Bauer D."/>
            <person name="Ohm R.A."/>
            <person name="Barry K.W."/>
            <person name="Spatafora J."/>
            <person name="Grigoriev I.V."/>
            <person name="Martin F.M."/>
            <person name="Pujade-Renaud V."/>
        </authorList>
    </citation>
    <scope>NUCLEOTIDE SEQUENCE [LARGE SCALE GENOMIC DNA]</scope>
    <source>
        <strain evidence="2 3">Philippines</strain>
    </source>
</reference>
<evidence type="ECO:0000259" key="1">
    <source>
        <dbReference type="Pfam" id="PF06985"/>
    </source>
</evidence>
<organism evidence="2 3">
    <name type="scientific">Corynespora cassiicola Philippines</name>
    <dbReference type="NCBI Taxonomy" id="1448308"/>
    <lineage>
        <taxon>Eukaryota</taxon>
        <taxon>Fungi</taxon>
        <taxon>Dikarya</taxon>
        <taxon>Ascomycota</taxon>
        <taxon>Pezizomycotina</taxon>
        <taxon>Dothideomycetes</taxon>
        <taxon>Pleosporomycetidae</taxon>
        <taxon>Pleosporales</taxon>
        <taxon>Corynesporascaceae</taxon>
        <taxon>Corynespora</taxon>
    </lineage>
</organism>